<dbReference type="Proteomes" id="UP001217610">
    <property type="component" value="Unassembled WGS sequence"/>
</dbReference>
<name>A0ABT5Q5U1_9PSED</name>
<dbReference type="PANTHER" id="PTHR30273:SF2">
    <property type="entry name" value="PROTEIN FECR"/>
    <property type="match status" value="1"/>
</dbReference>
<sequence length="313" mass="35005">MPSPPLLDKAHLQAAVDWYLILNDQQVSAAQQQAWQQWLGADAQHARAWARVQRLQQQLRGVPQDIALPVLSEMGIQRRQGLKVLLLMAGGSALLGGYRLSPYSADFATRTGQRREELLADGTRLHLNTDTRVDVAYSHEERLIFLRQGEIQVTTAADRAPARPLLVVTAHGRIRALGTRFDVRLDPAFSRVSVQQHAVEVRLNDDPQHAQRVAEGQALTFGSGQMGALRVADNAESAWVRGQMVALDWRLADFIRELGRYRPGYLGCADEVAQLRISGAFRLDDIDGVLANLPLSLPVRVRRFSRYWVRVQA</sequence>
<keyword evidence="4" id="KW-1185">Reference proteome</keyword>
<evidence type="ECO:0000259" key="1">
    <source>
        <dbReference type="Pfam" id="PF04773"/>
    </source>
</evidence>
<dbReference type="PANTHER" id="PTHR30273">
    <property type="entry name" value="PERIPLASMIC SIGNAL SENSOR AND SIGMA FACTOR ACTIVATOR FECR-RELATED"/>
    <property type="match status" value="1"/>
</dbReference>
<gene>
    <name evidence="3" type="ORF">M5G25_13860</name>
</gene>
<feature type="domain" description="FecR N-terminal" evidence="2">
    <location>
        <begin position="13"/>
        <end position="55"/>
    </location>
</feature>
<comment type="caution">
    <text evidence="3">The sequence shown here is derived from an EMBL/GenBank/DDBJ whole genome shotgun (WGS) entry which is preliminary data.</text>
</comment>
<dbReference type="Pfam" id="PF04773">
    <property type="entry name" value="FecR"/>
    <property type="match status" value="1"/>
</dbReference>
<evidence type="ECO:0000313" key="4">
    <source>
        <dbReference type="Proteomes" id="UP001217610"/>
    </source>
</evidence>
<dbReference type="Pfam" id="PF16220">
    <property type="entry name" value="DUF4880"/>
    <property type="match status" value="1"/>
</dbReference>
<dbReference type="InterPro" id="IPR032623">
    <property type="entry name" value="FecR_N"/>
</dbReference>
<organism evidence="3 4">
    <name type="scientific">Pseudomonas idahonensis</name>
    <dbReference type="NCBI Taxonomy" id="2942628"/>
    <lineage>
        <taxon>Bacteria</taxon>
        <taxon>Pseudomonadati</taxon>
        <taxon>Pseudomonadota</taxon>
        <taxon>Gammaproteobacteria</taxon>
        <taxon>Pseudomonadales</taxon>
        <taxon>Pseudomonadaceae</taxon>
        <taxon>Pseudomonas</taxon>
    </lineage>
</organism>
<reference evidence="3 4" key="1">
    <citation type="submission" date="2022-05" db="EMBL/GenBank/DDBJ databases">
        <title>Novel Pseudomonas spp. Isolated from a Rainbow Trout Aquaculture Facility.</title>
        <authorList>
            <person name="Testerman T."/>
            <person name="Graf J."/>
        </authorList>
    </citation>
    <scope>NUCLEOTIDE SEQUENCE [LARGE SCALE GENOMIC DNA]</scope>
    <source>
        <strain evidence="3 4">ID357</strain>
    </source>
</reference>
<dbReference type="RefSeq" id="WP_273923119.1">
    <property type="nucleotide sequence ID" value="NZ_JAMDGR010000006.1"/>
</dbReference>
<evidence type="ECO:0000313" key="3">
    <source>
        <dbReference type="EMBL" id="MDD1149379.1"/>
    </source>
</evidence>
<protein>
    <submittedName>
        <fullName evidence="3">FecR domain-containing protein</fullName>
    </submittedName>
</protein>
<feature type="domain" description="FecR protein" evidence="1">
    <location>
        <begin position="107"/>
        <end position="199"/>
    </location>
</feature>
<dbReference type="EMBL" id="JAMDGR010000006">
    <property type="protein sequence ID" value="MDD1149379.1"/>
    <property type="molecule type" value="Genomic_DNA"/>
</dbReference>
<evidence type="ECO:0000259" key="2">
    <source>
        <dbReference type="Pfam" id="PF16220"/>
    </source>
</evidence>
<dbReference type="Gene3D" id="2.60.120.1440">
    <property type="match status" value="1"/>
</dbReference>
<dbReference type="PIRSF" id="PIRSF018266">
    <property type="entry name" value="FecR"/>
    <property type="match status" value="1"/>
</dbReference>
<proteinExistence type="predicted"/>
<accession>A0ABT5Q5U1</accession>
<dbReference type="InterPro" id="IPR012373">
    <property type="entry name" value="Ferrdict_sens_TM"/>
</dbReference>
<dbReference type="InterPro" id="IPR006860">
    <property type="entry name" value="FecR"/>
</dbReference>